<feature type="compositionally biased region" description="Low complexity" evidence="1">
    <location>
        <begin position="312"/>
        <end position="321"/>
    </location>
</feature>
<protein>
    <submittedName>
        <fullName evidence="2 3">Uncharacterized protein</fullName>
    </submittedName>
</protein>
<dbReference type="KEGG" id="bdi:106866837"/>
<evidence type="ECO:0000256" key="1">
    <source>
        <dbReference type="SAM" id="MobiDB-lite"/>
    </source>
</evidence>
<reference evidence="2 3" key="1">
    <citation type="journal article" date="2010" name="Nature">
        <title>Genome sequencing and analysis of the model grass Brachypodium distachyon.</title>
        <authorList>
            <consortium name="International Brachypodium Initiative"/>
        </authorList>
    </citation>
    <scope>NUCLEOTIDE SEQUENCE [LARGE SCALE GENOMIC DNA]</scope>
    <source>
        <strain evidence="2">Bd21</strain>
        <strain evidence="3">cv. Bd21</strain>
    </source>
</reference>
<reference evidence="3" key="3">
    <citation type="submission" date="2018-08" db="UniProtKB">
        <authorList>
            <consortium name="EnsemblPlants"/>
        </authorList>
    </citation>
    <scope>IDENTIFICATION</scope>
    <source>
        <strain evidence="3">cv. Bd21</strain>
    </source>
</reference>
<dbReference type="AlphaFoldDB" id="I1GQN6"/>
<keyword evidence="4" id="KW-1185">Reference proteome</keyword>
<dbReference type="EnsemblPlants" id="KQK14374">
    <property type="protein sequence ID" value="KQK14374"/>
    <property type="gene ID" value="BRADI_1g15790v3"/>
</dbReference>
<reference evidence="2" key="2">
    <citation type="submission" date="2017-06" db="EMBL/GenBank/DDBJ databases">
        <title>WGS assembly of Brachypodium distachyon.</title>
        <authorList>
            <consortium name="The International Brachypodium Initiative"/>
            <person name="Lucas S."/>
            <person name="Harmon-Smith M."/>
            <person name="Lail K."/>
            <person name="Tice H."/>
            <person name="Grimwood J."/>
            <person name="Bruce D."/>
            <person name="Barry K."/>
            <person name="Shu S."/>
            <person name="Lindquist E."/>
            <person name="Wang M."/>
            <person name="Pitluck S."/>
            <person name="Vogel J.P."/>
            <person name="Garvin D.F."/>
            <person name="Mockler T.C."/>
            <person name="Schmutz J."/>
            <person name="Rokhsar D."/>
            <person name="Bevan M.W."/>
        </authorList>
    </citation>
    <scope>NUCLEOTIDE SEQUENCE</scope>
    <source>
        <strain evidence="2">Bd21</strain>
    </source>
</reference>
<evidence type="ECO:0000313" key="2">
    <source>
        <dbReference type="EMBL" id="KQK14374.2"/>
    </source>
</evidence>
<proteinExistence type="predicted"/>
<feature type="region of interest" description="Disordered" evidence="1">
    <location>
        <begin position="227"/>
        <end position="255"/>
    </location>
</feature>
<dbReference type="HOGENOM" id="CLU_084613_0_0_1"/>
<organism evidence="2">
    <name type="scientific">Brachypodium distachyon</name>
    <name type="common">Purple false brome</name>
    <name type="synonym">Trachynia distachya</name>
    <dbReference type="NCBI Taxonomy" id="15368"/>
    <lineage>
        <taxon>Eukaryota</taxon>
        <taxon>Viridiplantae</taxon>
        <taxon>Streptophyta</taxon>
        <taxon>Embryophyta</taxon>
        <taxon>Tracheophyta</taxon>
        <taxon>Spermatophyta</taxon>
        <taxon>Magnoliopsida</taxon>
        <taxon>Liliopsida</taxon>
        <taxon>Poales</taxon>
        <taxon>Poaceae</taxon>
        <taxon>BOP clade</taxon>
        <taxon>Pooideae</taxon>
        <taxon>Stipodae</taxon>
        <taxon>Brachypodieae</taxon>
        <taxon>Brachypodium</taxon>
    </lineage>
</organism>
<feature type="compositionally biased region" description="Polar residues" evidence="1">
    <location>
        <begin position="322"/>
        <end position="334"/>
    </location>
</feature>
<dbReference type="GeneID" id="106866837"/>
<feature type="compositionally biased region" description="Basic and acidic residues" evidence="1">
    <location>
        <begin position="293"/>
        <end position="305"/>
    </location>
</feature>
<dbReference type="RefSeq" id="XP_014758342.1">
    <property type="nucleotide sequence ID" value="XM_014902856.2"/>
</dbReference>
<dbReference type="ExpressionAtlas" id="I1GQN6">
    <property type="expression patterns" value="baseline"/>
</dbReference>
<feature type="region of interest" description="Disordered" evidence="1">
    <location>
        <begin position="283"/>
        <end position="334"/>
    </location>
</feature>
<feature type="region of interest" description="Disordered" evidence="1">
    <location>
        <begin position="1"/>
        <end position="23"/>
    </location>
</feature>
<evidence type="ECO:0000313" key="4">
    <source>
        <dbReference type="Proteomes" id="UP000008810"/>
    </source>
</evidence>
<evidence type="ECO:0000313" key="3">
    <source>
        <dbReference type="EnsemblPlants" id="KQK14374"/>
    </source>
</evidence>
<dbReference type="PANTHER" id="PTHR33922:SF10">
    <property type="entry name" value="OS03G0439000 PROTEIN"/>
    <property type="match status" value="1"/>
</dbReference>
<dbReference type="Gramene" id="KQK14374">
    <property type="protein sequence ID" value="KQK14374"/>
    <property type="gene ID" value="BRADI_1g15790v3"/>
</dbReference>
<sequence length="334" mass="34118">MASQEEETTPRCRPGGGDDADAEVKPEDFEFCILAPGGLVEDAAGVDMCVAGEVFSGGKLVPFRLSSATSADALLLLRSDSLDSSSTATAASTSDFSSSSDSGSASFSSSSIGLSRSASLKSSSSSSDSAPVGLSHSTAQNGPACAPPGRSLASSSWFYAHPSPSPRPPPPPRRSRTGGSAVSAARRRSTGSAPPPAAAWSVIRLGVVGAPGLVYPPPHGAEARKVARSRGGVISRSARFDQPMPAGNKEQPLAADKKKKPVFGWWGAGLACSCSADDVAPRLAAARRRQRRKAEQTKKGGEVDSGHGAVLGSSSGRRSSSQLPNAKSKNSVKR</sequence>
<accession>A0A0Q3NBX0</accession>
<dbReference type="PANTHER" id="PTHR33922">
    <property type="entry name" value="OS01G0888066 PROTEIN-RELATED"/>
    <property type="match status" value="1"/>
</dbReference>
<gene>
    <name evidence="3" type="primary">LOC106866837</name>
    <name evidence="2" type="ORF">BRADI_1g15790v3</name>
</gene>
<dbReference type="OrthoDB" id="686578at2759"/>
<feature type="region of interest" description="Disordered" evidence="1">
    <location>
        <begin position="83"/>
        <end position="104"/>
    </location>
</feature>
<feature type="compositionally biased region" description="Low complexity" evidence="1">
    <location>
        <begin position="118"/>
        <end position="130"/>
    </location>
</feature>
<accession>I1GQN6</accession>
<feature type="compositionally biased region" description="Pro residues" evidence="1">
    <location>
        <begin position="163"/>
        <end position="172"/>
    </location>
</feature>
<dbReference type="eggNOG" id="ENOG502QVJC">
    <property type="taxonomic scope" value="Eukaryota"/>
</dbReference>
<dbReference type="Proteomes" id="UP000008810">
    <property type="component" value="Chromosome 1"/>
</dbReference>
<name>I1GQN6_BRADI</name>
<dbReference type="EMBL" id="CM000880">
    <property type="protein sequence ID" value="KQK14374.2"/>
    <property type="molecule type" value="Genomic_DNA"/>
</dbReference>
<feature type="region of interest" description="Disordered" evidence="1">
    <location>
        <begin position="118"/>
        <end position="197"/>
    </location>
</feature>